<dbReference type="AlphaFoldDB" id="A0A382QJ57"/>
<sequence>MPGDIHFFDTKFLDKFISGKLPENFNHLKFARNNIPGLYDTQLVTYMHKPFFPSKWQSSEHPKSIKVIPIENYDDKKVRQIFITTTGIKEWLSILDLTGGLEKFDHYLDGKYVDEETQMYLDFMDMDMLRDYHLRDSYRRKSAFPDEEWMLGDTNYKESKKNGPLGEIEITSGSMTIYCDQYWLGLEKKNAKGPYYFSQKVPNGIFNLYECFDDSYKDNITREYRIKQMMLENNQQLRNSITVKDLEPQGTNVHLLYFDFDEKTFKNKKGK</sequence>
<reference evidence="1" key="1">
    <citation type="submission" date="2018-05" db="EMBL/GenBank/DDBJ databases">
        <authorList>
            <person name="Lanie J.A."/>
            <person name="Ng W.-L."/>
            <person name="Kazmierczak K.M."/>
            <person name="Andrzejewski T.M."/>
            <person name="Davidsen T.M."/>
            <person name="Wayne K.J."/>
            <person name="Tettelin H."/>
            <person name="Glass J.I."/>
            <person name="Rusch D."/>
            <person name="Podicherti R."/>
            <person name="Tsui H.-C.T."/>
            <person name="Winkler M.E."/>
        </authorList>
    </citation>
    <scope>NUCLEOTIDE SEQUENCE</scope>
</reference>
<accession>A0A382QJ57</accession>
<name>A0A382QJ57_9ZZZZ</name>
<gene>
    <name evidence="1" type="ORF">METZ01_LOCUS338403</name>
</gene>
<proteinExistence type="predicted"/>
<organism evidence="1">
    <name type="scientific">marine metagenome</name>
    <dbReference type="NCBI Taxonomy" id="408172"/>
    <lineage>
        <taxon>unclassified sequences</taxon>
        <taxon>metagenomes</taxon>
        <taxon>ecological metagenomes</taxon>
    </lineage>
</organism>
<evidence type="ECO:0000313" key="1">
    <source>
        <dbReference type="EMBL" id="SVC85549.1"/>
    </source>
</evidence>
<protein>
    <submittedName>
        <fullName evidence="1">Uncharacterized protein</fullName>
    </submittedName>
</protein>
<dbReference type="EMBL" id="UINC01114907">
    <property type="protein sequence ID" value="SVC85549.1"/>
    <property type="molecule type" value="Genomic_DNA"/>
</dbReference>